<keyword evidence="5" id="KW-0456">Lyase</keyword>
<evidence type="ECO:0000313" key="6">
    <source>
        <dbReference type="Proteomes" id="UP001595443"/>
    </source>
</evidence>
<dbReference type="Gene3D" id="1.10.230.10">
    <property type="entry name" value="Cytochrome P450-Terp, domain 2"/>
    <property type="match status" value="1"/>
</dbReference>
<dbReference type="InterPro" id="IPR036969">
    <property type="entry name" value="Citrate_synthase_sf"/>
</dbReference>
<dbReference type="EC" id="2.3.3.16" evidence="3"/>
<comment type="pathway">
    <text evidence="1">Carbohydrate metabolism; tricarboxylic acid cycle; isocitrate from oxaloacetate: step 1/2.</text>
</comment>
<gene>
    <name evidence="5" type="ORF">ACFOES_02925</name>
</gene>
<dbReference type="Proteomes" id="UP001595443">
    <property type="component" value="Unassembled WGS sequence"/>
</dbReference>
<comment type="caution">
    <text evidence="5">The sequence shown here is derived from an EMBL/GenBank/DDBJ whole genome shotgun (WGS) entry which is preliminary data.</text>
</comment>
<evidence type="ECO:0000256" key="2">
    <source>
        <dbReference type="ARBA" id="ARBA00010566"/>
    </source>
</evidence>
<comment type="similarity">
    <text evidence="2">Belongs to the citrate synthase family.</text>
</comment>
<dbReference type="CDD" id="cd06100">
    <property type="entry name" value="CCL_ACL-C"/>
    <property type="match status" value="1"/>
</dbReference>
<evidence type="ECO:0000256" key="1">
    <source>
        <dbReference type="ARBA" id="ARBA00004751"/>
    </source>
</evidence>
<dbReference type="InterPro" id="IPR016143">
    <property type="entry name" value="Citrate_synth-like_sm_a-sub"/>
</dbReference>
<accession>A0ABV7ADL4</accession>
<evidence type="ECO:0000256" key="3">
    <source>
        <dbReference type="ARBA" id="ARBA00012972"/>
    </source>
</evidence>
<protein>
    <recommendedName>
        <fullName evidence="3">citrate synthase (unknown stereospecificity)</fullName>
        <ecNumber evidence="3">2.3.3.16</ecNumber>
    </recommendedName>
</protein>
<dbReference type="InterPro" id="IPR002020">
    <property type="entry name" value="Citrate_synthase"/>
</dbReference>
<proteinExistence type="inferred from homology"/>
<dbReference type="PANTHER" id="PTHR11739">
    <property type="entry name" value="CITRATE SYNTHASE"/>
    <property type="match status" value="1"/>
</dbReference>
<dbReference type="RefSeq" id="WP_377831667.1">
    <property type="nucleotide sequence ID" value="NZ_JBHRSK010000003.1"/>
</dbReference>
<keyword evidence="4" id="KW-0808">Transferase</keyword>
<reference evidence="6" key="1">
    <citation type="journal article" date="2019" name="Int. J. Syst. Evol. Microbiol.">
        <title>The Global Catalogue of Microorganisms (GCM) 10K type strain sequencing project: providing services to taxonomists for standard genome sequencing and annotation.</title>
        <authorList>
            <consortium name="The Broad Institute Genomics Platform"/>
            <consortium name="The Broad Institute Genome Sequencing Center for Infectious Disease"/>
            <person name="Wu L."/>
            <person name="Ma J."/>
        </authorList>
    </citation>
    <scope>NUCLEOTIDE SEQUENCE [LARGE SCALE GENOMIC DNA]</scope>
    <source>
        <strain evidence="6">KCTC 62192</strain>
    </source>
</reference>
<dbReference type="SUPFAM" id="SSF48256">
    <property type="entry name" value="Citrate synthase"/>
    <property type="match status" value="1"/>
</dbReference>
<dbReference type="Gene3D" id="1.10.580.10">
    <property type="entry name" value="Citrate Synthase, domain 1"/>
    <property type="match status" value="2"/>
</dbReference>
<name>A0ABV7ADL4_9RHOB</name>
<keyword evidence="6" id="KW-1185">Reference proteome</keyword>
<dbReference type="EMBL" id="JBHRSK010000003">
    <property type="protein sequence ID" value="MFC2967038.1"/>
    <property type="molecule type" value="Genomic_DNA"/>
</dbReference>
<dbReference type="InterPro" id="IPR016142">
    <property type="entry name" value="Citrate_synth-like_lrg_a-sub"/>
</dbReference>
<sequence>MTDPATDPLADARAWWRTAIIDMEPDHIRLRGYPIEQLIGAVTFPQMIWLMTRGELPSRSQADLLQAALVASVDHGPQAPSIAIARMAMTCGIGLNNAMASAVNVLGDVHGGAGQQAMELYAAVLDIADGGAIETAAQAEVSVRLARKQIVPGFGHRFHRVDPRATRLARLIDGAVAAGTVDGRALAAARAVEAALRARKGKPVPMNIDGITAAVYAELGFSPLQGRGLFILSRAVGVMAHACEQAGQGGRIKGPMPVSVPYAYDGPAERPVPGGQS</sequence>
<dbReference type="PANTHER" id="PTHR11739:SF4">
    <property type="entry name" value="CITRATE SYNTHASE, PEROXISOMAL"/>
    <property type="match status" value="1"/>
</dbReference>
<evidence type="ECO:0000256" key="4">
    <source>
        <dbReference type="ARBA" id="ARBA00022679"/>
    </source>
</evidence>
<dbReference type="GO" id="GO:0008816">
    <property type="term" value="F:citryl-CoA lyase activity"/>
    <property type="evidence" value="ECO:0007669"/>
    <property type="project" value="UniProtKB-EC"/>
</dbReference>
<dbReference type="NCBIfam" id="NF004864">
    <property type="entry name" value="PRK06224.1-1"/>
    <property type="match status" value="1"/>
</dbReference>
<organism evidence="5 6">
    <name type="scientific">Acidimangrovimonas pyrenivorans</name>
    <dbReference type="NCBI Taxonomy" id="2030798"/>
    <lineage>
        <taxon>Bacteria</taxon>
        <taxon>Pseudomonadati</taxon>
        <taxon>Pseudomonadota</taxon>
        <taxon>Alphaproteobacteria</taxon>
        <taxon>Rhodobacterales</taxon>
        <taxon>Paracoccaceae</taxon>
        <taxon>Acidimangrovimonas</taxon>
    </lineage>
</organism>
<evidence type="ECO:0000313" key="5">
    <source>
        <dbReference type="EMBL" id="MFC2967038.1"/>
    </source>
</evidence>
<dbReference type="Pfam" id="PF00285">
    <property type="entry name" value="Citrate_synt"/>
    <property type="match status" value="1"/>
</dbReference>